<evidence type="ECO:0000313" key="3">
    <source>
        <dbReference type="Proteomes" id="UP000186817"/>
    </source>
</evidence>
<feature type="region of interest" description="Disordered" evidence="1">
    <location>
        <begin position="874"/>
        <end position="896"/>
    </location>
</feature>
<organism evidence="2 3">
    <name type="scientific">Symbiodinium microadriaticum</name>
    <name type="common">Dinoflagellate</name>
    <name type="synonym">Zooxanthella microadriatica</name>
    <dbReference type="NCBI Taxonomy" id="2951"/>
    <lineage>
        <taxon>Eukaryota</taxon>
        <taxon>Sar</taxon>
        <taxon>Alveolata</taxon>
        <taxon>Dinophyceae</taxon>
        <taxon>Suessiales</taxon>
        <taxon>Symbiodiniaceae</taxon>
        <taxon>Symbiodinium</taxon>
    </lineage>
</organism>
<feature type="compositionally biased region" description="Basic and acidic residues" evidence="1">
    <location>
        <begin position="615"/>
        <end position="645"/>
    </location>
</feature>
<evidence type="ECO:0000256" key="1">
    <source>
        <dbReference type="SAM" id="MobiDB-lite"/>
    </source>
</evidence>
<feature type="region of interest" description="Disordered" evidence="1">
    <location>
        <begin position="1050"/>
        <end position="1069"/>
    </location>
</feature>
<feature type="compositionally biased region" description="Polar residues" evidence="1">
    <location>
        <begin position="569"/>
        <end position="589"/>
    </location>
</feature>
<sequence>MGHRYEKASNYPDANEFAAMIETHDLVLLNGWTRLKLQHTFTGAKHQSTIDFLITRRHHADGPARKARTIPSINFSPWRMGGRHLAVGATLPLHPGWTSTSRYHSQVQAKYDKIQLDHEARHGGDRICALRVAMQAYLQQHDSATLEQINAQLLLQVSRLFPRRSAAPVQRAWNNPQVRGSVTAMWQARARLRNIWSTNLTRLRYSMEAFKRHRAFMQAYRLLKQNGRQARRALLTNELAAAAEAAQRNDSGQLHRIIRRLAPKSKRVQVRIHGPNGEMLRDAAEHEAIVEYFEDLFQSQQESMNIERGTDAAPQVTEKDVYDSLCLTKYGKAVPPQAAPSSAIKCCADILAQARLPADWVRNHLTLYADDSHASFEISSTDDIIRSMHIIKCLFDVYREHGMCVNPLKSGVVLGVRGLKATELLNRHLQGKGDQQCLVIGLGKDELRIPVKTSMMYLGICVSYGNFEQETLSARLKVAQATRCRLSKVLSAHRSALQYAAGPDAPGSAEAPVRKMFPHLNPVVGSDEAEAAAPEDAAMPLAPTLGRRQWEEQETELPDKFQRPAGKGQSAQTGKNPEATAPSQSSQSKEAGLSGRPNQPQTGRARQHQQHQQWTKKEWEDWHRQGYSKEKTNQELQKELEDELSQKRTETDFLLTMEVGSSESGNTEGILEQLYKMAVEWKEKQEKGEVKNSLRLTLFIGLLMYLELKVQEATSSADSLENLAKLGYLKQVDGNPAWNYLQWNHDKGELEQMDKAPLPDQELRSLLCSLKTSIGAPGALLRFHSSRKLVENHKTAVTFFLGIGLRDPLSLVCYRAILQLCFSASTQLIKMRIRPTKMERQPLVKVLQERFPPPPPRSEDQVATYFARVKQNWRKGQGKGKSPNKGSQPEEENPLEKAAQDAAEFLHFLLEHAKPAAYEGHCYQPIALEIHQDGLQAPRLLYLMIKRYTRHLTGPRKITTFMDYQVMRDGGCTCFAIRGSNVEVEEAVKARRELLAIVYYFLRRLRLKIMRGLASSTSEPSLRHAEDAGHSGRPVAEVALRHHEVCHRQAHAPLDQPSPLSDPDELVLSGRYPDGVGGNRLVAEVPLRDHEVVCRQHRRAKQR</sequence>
<reference evidence="2 3" key="1">
    <citation type="submission" date="2016-02" db="EMBL/GenBank/DDBJ databases">
        <title>Genome analysis of coral dinoflagellate symbionts highlights evolutionary adaptations to a symbiotic lifestyle.</title>
        <authorList>
            <person name="Aranda M."/>
            <person name="Li Y."/>
            <person name="Liew Y.J."/>
            <person name="Baumgarten S."/>
            <person name="Simakov O."/>
            <person name="Wilson M."/>
            <person name="Piel J."/>
            <person name="Ashoor H."/>
            <person name="Bougouffa S."/>
            <person name="Bajic V.B."/>
            <person name="Ryu T."/>
            <person name="Ravasi T."/>
            <person name="Bayer T."/>
            <person name="Micklem G."/>
            <person name="Kim H."/>
            <person name="Bhak J."/>
            <person name="Lajeunesse T.C."/>
            <person name="Voolstra C.R."/>
        </authorList>
    </citation>
    <scope>NUCLEOTIDE SEQUENCE [LARGE SCALE GENOMIC DNA]</scope>
    <source>
        <strain evidence="2 3">CCMP2467</strain>
    </source>
</reference>
<evidence type="ECO:0000313" key="2">
    <source>
        <dbReference type="EMBL" id="OLQ11633.1"/>
    </source>
</evidence>
<name>A0A1Q9EW89_SYMMI</name>
<accession>A0A1Q9EW89</accession>
<dbReference type="OrthoDB" id="413843at2759"/>
<keyword evidence="3" id="KW-1185">Reference proteome</keyword>
<feature type="region of interest" description="Disordered" evidence="1">
    <location>
        <begin position="550"/>
        <end position="645"/>
    </location>
</feature>
<dbReference type="AlphaFoldDB" id="A0A1Q9EW89"/>
<comment type="caution">
    <text evidence="2">The sequence shown here is derived from an EMBL/GenBank/DDBJ whole genome shotgun (WGS) entry which is preliminary data.</text>
</comment>
<dbReference type="EMBL" id="LSRX01000056">
    <property type="protein sequence ID" value="OLQ11633.1"/>
    <property type="molecule type" value="Genomic_DNA"/>
</dbReference>
<dbReference type="Proteomes" id="UP000186817">
    <property type="component" value="Unassembled WGS sequence"/>
</dbReference>
<evidence type="ECO:0008006" key="4">
    <source>
        <dbReference type="Google" id="ProtNLM"/>
    </source>
</evidence>
<protein>
    <recommendedName>
        <fullName evidence="4">Reverse transcriptase domain-containing protein</fullName>
    </recommendedName>
</protein>
<proteinExistence type="predicted"/>
<gene>
    <name evidence="2" type="ORF">AK812_SmicGene4517</name>
</gene>